<dbReference type="EMBL" id="PEZY01000012">
    <property type="protein sequence ID" value="PIS05885.1"/>
    <property type="molecule type" value="Genomic_DNA"/>
</dbReference>
<evidence type="ECO:0000256" key="3">
    <source>
        <dbReference type="ARBA" id="ARBA00023277"/>
    </source>
</evidence>
<keyword evidence="4" id="KW-0326">Glycosidase</keyword>
<dbReference type="GO" id="GO:0000272">
    <property type="term" value="P:polysaccharide catabolic process"/>
    <property type="evidence" value="ECO:0007669"/>
    <property type="project" value="UniProtKB-KW"/>
</dbReference>
<dbReference type="InterPro" id="IPR052025">
    <property type="entry name" value="Xyloglucanase_GH74"/>
</dbReference>
<evidence type="ECO:0000313" key="7">
    <source>
        <dbReference type="EMBL" id="PIS05885.1"/>
    </source>
</evidence>
<evidence type="ECO:0000313" key="8">
    <source>
        <dbReference type="Proteomes" id="UP000229056"/>
    </source>
</evidence>
<dbReference type="PANTHER" id="PTHR43739:SF2">
    <property type="entry name" value="OLIGOXYLOGLUCAN-REDUCING END-SPECIFIC XYLOGLUCANASE-RELATED"/>
    <property type="match status" value="1"/>
</dbReference>
<proteinExistence type="inferred from homology"/>
<keyword evidence="3" id="KW-0119">Carbohydrate metabolism</keyword>
<dbReference type="PROSITE" id="PS51257">
    <property type="entry name" value="PROKAR_LIPOPROTEIN"/>
    <property type="match status" value="1"/>
</dbReference>
<evidence type="ECO:0000256" key="6">
    <source>
        <dbReference type="ARBA" id="ARBA00037986"/>
    </source>
</evidence>
<keyword evidence="5" id="KW-0624">Polysaccharide degradation</keyword>
<dbReference type="GO" id="GO:0010411">
    <property type="term" value="P:xyloglucan metabolic process"/>
    <property type="evidence" value="ECO:0007669"/>
    <property type="project" value="TreeGrafter"/>
</dbReference>
<dbReference type="GO" id="GO:0016798">
    <property type="term" value="F:hydrolase activity, acting on glycosyl bonds"/>
    <property type="evidence" value="ECO:0007669"/>
    <property type="project" value="UniProtKB-KW"/>
</dbReference>
<organism evidence="7 8">
    <name type="scientific">Candidatus Buchananbacteria bacterium CG10_big_fil_rev_8_21_14_0_10_33_19</name>
    <dbReference type="NCBI Taxonomy" id="1974525"/>
    <lineage>
        <taxon>Bacteria</taxon>
        <taxon>Candidatus Buchananiibacteriota</taxon>
    </lineage>
</organism>
<reference evidence="8" key="1">
    <citation type="submission" date="2017-09" db="EMBL/GenBank/DDBJ databases">
        <title>Depth-based differentiation of microbial function through sediment-hosted aquifers and enrichment of novel symbionts in the deep terrestrial subsurface.</title>
        <authorList>
            <person name="Probst A.J."/>
            <person name="Ladd B."/>
            <person name="Jarett J.K."/>
            <person name="Geller-Mcgrath D.E."/>
            <person name="Sieber C.M.K."/>
            <person name="Emerson J.B."/>
            <person name="Anantharaman K."/>
            <person name="Thomas B.C."/>
            <person name="Malmstrom R."/>
            <person name="Stieglmeier M."/>
            <person name="Klingl A."/>
            <person name="Woyke T."/>
            <person name="Ryan C.M."/>
            <person name="Banfield J.F."/>
        </authorList>
    </citation>
    <scope>NUCLEOTIDE SEQUENCE [LARGE SCALE GENOMIC DNA]</scope>
</reference>
<protein>
    <submittedName>
        <fullName evidence="7">Uncharacterized protein</fullName>
    </submittedName>
</protein>
<evidence type="ECO:0000256" key="1">
    <source>
        <dbReference type="ARBA" id="ARBA00022729"/>
    </source>
</evidence>
<dbReference type="PANTHER" id="PTHR43739">
    <property type="entry name" value="XYLOGLUCANASE (EUROFUNG)"/>
    <property type="match status" value="1"/>
</dbReference>
<keyword evidence="2" id="KW-0378">Hydrolase</keyword>
<gene>
    <name evidence="7" type="ORF">COT80_03905</name>
</gene>
<name>A0A2H0W3D9_9BACT</name>
<dbReference type="AlphaFoldDB" id="A0A2H0W3D9"/>
<dbReference type="SUPFAM" id="SSF110296">
    <property type="entry name" value="Oligoxyloglucan reducing end-specific cellobiohydrolase"/>
    <property type="match status" value="2"/>
</dbReference>
<dbReference type="Gene3D" id="2.130.10.10">
    <property type="entry name" value="YVTN repeat-like/Quinoprotein amine dehydrogenase"/>
    <property type="match status" value="4"/>
</dbReference>
<sequence length="356" mass="38940">MKTNRILIFSCLIVIALLVSGCTISIGGNSKKVVDGGVYKSIDGSATWNQVAVVPTANGKVASISNVDIRRMIFDPSDYNTIYLSTETDGVVYTNNGGDNWNQFKQFVGQKIRSIGVDAKDKCNLYVLSANKLYKSTDCGRFWTDVYVHQNADVILTDVLVDYFNSSIIYMTTSVGEVLKSTDSGMAWATVNRVDRGVFLDLAIDPKNSRIVYAATEKHGVYKTIDGGATWESLGIGLKAYAGSQEYRSLIIDQSAKNSLILISKFGMLRTQDGGTTWEVIELLPASKKTTIYSAAINPRDSQEIYYATRTTLVKSTDGGKTWSSQDLPTTRSANKIIINPTNPDIVYLGAMNASN</sequence>
<accession>A0A2H0W3D9</accession>
<evidence type="ECO:0000256" key="2">
    <source>
        <dbReference type="ARBA" id="ARBA00022801"/>
    </source>
</evidence>
<comment type="similarity">
    <text evidence="6">Belongs to the glycosyl hydrolase 74 family.</text>
</comment>
<keyword evidence="1" id="KW-0732">Signal</keyword>
<evidence type="ECO:0000256" key="5">
    <source>
        <dbReference type="ARBA" id="ARBA00023326"/>
    </source>
</evidence>
<comment type="caution">
    <text evidence="7">The sequence shown here is derived from an EMBL/GenBank/DDBJ whole genome shotgun (WGS) entry which is preliminary data.</text>
</comment>
<evidence type="ECO:0000256" key="4">
    <source>
        <dbReference type="ARBA" id="ARBA00023295"/>
    </source>
</evidence>
<dbReference type="Proteomes" id="UP000229056">
    <property type="component" value="Unassembled WGS sequence"/>
</dbReference>
<dbReference type="InterPro" id="IPR015943">
    <property type="entry name" value="WD40/YVTN_repeat-like_dom_sf"/>
</dbReference>